<evidence type="ECO:0000313" key="8">
    <source>
        <dbReference type="EMBL" id="GGG00197.1"/>
    </source>
</evidence>
<evidence type="ECO:0000259" key="7">
    <source>
        <dbReference type="Pfam" id="PF17390"/>
    </source>
</evidence>
<dbReference type="Pfam" id="PF05592">
    <property type="entry name" value="Bac_rhamnosid"/>
    <property type="match status" value="1"/>
</dbReference>
<feature type="domain" description="Bacterial alpha-L-rhamnosidase N-terminal" evidence="5">
    <location>
        <begin position="143"/>
        <end position="314"/>
    </location>
</feature>
<dbReference type="Pfam" id="PF17389">
    <property type="entry name" value="Bac_rhamnosid6H"/>
    <property type="match status" value="1"/>
</dbReference>
<organism evidence="8 9">
    <name type="scientific">Paenibacillus abyssi</name>
    <dbReference type="NCBI Taxonomy" id="1340531"/>
    <lineage>
        <taxon>Bacteria</taxon>
        <taxon>Bacillati</taxon>
        <taxon>Bacillota</taxon>
        <taxon>Bacilli</taxon>
        <taxon>Bacillales</taxon>
        <taxon>Paenibacillaceae</taxon>
        <taxon>Paenibacillus</taxon>
    </lineage>
</organism>
<dbReference type="Proteomes" id="UP000644756">
    <property type="component" value="Unassembled WGS sequence"/>
</dbReference>
<dbReference type="Pfam" id="PF17390">
    <property type="entry name" value="Bac_rhamnosid_C"/>
    <property type="match status" value="1"/>
</dbReference>
<dbReference type="Pfam" id="PF08531">
    <property type="entry name" value="Bac_rhamnosid_N"/>
    <property type="match status" value="1"/>
</dbReference>
<dbReference type="PANTHER" id="PTHR33307">
    <property type="entry name" value="ALPHA-RHAMNOSIDASE (EUROFUNG)"/>
    <property type="match status" value="1"/>
</dbReference>
<dbReference type="InterPro" id="IPR008902">
    <property type="entry name" value="Rhamnosid_concanavalin"/>
</dbReference>
<dbReference type="SUPFAM" id="SSF48208">
    <property type="entry name" value="Six-hairpin glycosidases"/>
    <property type="match status" value="1"/>
</dbReference>
<evidence type="ECO:0000256" key="3">
    <source>
        <dbReference type="ARBA" id="ARBA00022801"/>
    </source>
</evidence>
<feature type="domain" description="Alpha-L-rhamnosidase C-terminal" evidence="7">
    <location>
        <begin position="790"/>
        <end position="852"/>
    </location>
</feature>
<evidence type="ECO:0000259" key="6">
    <source>
        <dbReference type="Pfam" id="PF17389"/>
    </source>
</evidence>
<evidence type="ECO:0000256" key="2">
    <source>
        <dbReference type="ARBA" id="ARBA00012652"/>
    </source>
</evidence>
<keyword evidence="3 8" id="KW-0378">Hydrolase</keyword>
<sequence length="895" mass="102437">MTIKQLLVESQSNTLGIDVKEPLLSWEFGGSYQRSTIQEAYRILVSDDIRKVSTNIGDIWDSGVVQSRKNVNIIYKGKQLQSNTRYYWKVQVWDNHGNQIESDISWWEMGLLDPEEWTGTWITRGNNADSSAPFFRYEFNLTKKIEKARVYICGLGHYELRLNGKRVGDRVLEPGWTNYDKTCLYSVYDVTDYLYSLETNAIGVILGNGFFHVPGGRYTKFKNSFGEPRCLVQMEVTYYDGTVEKIVSNNNWHTSSSPLTFSCMYGGEDYDANKEQAGWDKPGFIYNSPWKKAVEIEAPKGKLVSQKSTPLKIMKTFEPKEIKKLDHDKYLIDFGQNFSGWVEITVAGSKNQAVKIIPAEILNKDGSPNQTWSGSPYKFNYTLKGDEEETWSPRFTYYGFRYVQIEGAVPVSFDSKAATKLLNIQGQMIYPEMEISGYFKTSDQMINRIHEIINWAILSNMKSVFTDCPHREKLGWLEQVHLMGPSILYNYSVEPLFTKIMEDIKDAQLQNGMIPTTAPEYVVFEKPWDIFRHSVSWGATYIISAWYIYQKFGNDRLIIDHYNGMKNYISYLCEQSEDYIIVDGLGDWYDVGEKGPGFAQNTPVPLAETAMFYHIVDIFTNMTKLFSNNEKDTTYYEYLSHSIKDSFNHTFFDANTGQYGNGSQASNAMPLSVGLVGEKDKETVFNYLVENIIKHDYHTTAGDVGYRYVLQALSENNRSDIIFEMIRKVDYPSYGYQVVNGATSLTEAWDGPTVGKSQNHFMLGHIEEWFYNSLGGLNYSFDSKKDAYYFTIKPYIPSDLKYVKAGNRLLVGEVKSEWEQLENGRLKVNIHIPVNSEARVFLPAASIDEITENGAPVQTVKDIKVIKVKNGIAELELGSGEYEFLTTIQALNYSN</sequence>
<dbReference type="Gene3D" id="2.60.420.10">
    <property type="entry name" value="Maltose phosphorylase, domain 3"/>
    <property type="match status" value="1"/>
</dbReference>
<reference evidence="8" key="1">
    <citation type="journal article" date="2014" name="Int. J. Syst. Evol. Microbiol.">
        <title>Complete genome sequence of Corynebacterium casei LMG S-19264T (=DSM 44701T), isolated from a smear-ripened cheese.</title>
        <authorList>
            <consortium name="US DOE Joint Genome Institute (JGI-PGF)"/>
            <person name="Walter F."/>
            <person name="Albersmeier A."/>
            <person name="Kalinowski J."/>
            <person name="Ruckert C."/>
        </authorList>
    </citation>
    <scope>NUCLEOTIDE SEQUENCE</scope>
    <source>
        <strain evidence="8">CGMCC 1.12987</strain>
    </source>
</reference>
<dbReference type="GO" id="GO:0030596">
    <property type="term" value="F:alpha-L-rhamnosidase activity"/>
    <property type="evidence" value="ECO:0007669"/>
    <property type="project" value="UniProtKB-EC"/>
</dbReference>
<comment type="caution">
    <text evidence="8">The sequence shown here is derived from an EMBL/GenBank/DDBJ whole genome shotgun (WGS) entry which is preliminary data.</text>
</comment>
<dbReference type="Pfam" id="PF25788">
    <property type="entry name" value="Ig_Rha78A_N"/>
    <property type="match status" value="1"/>
</dbReference>
<comment type="catalytic activity">
    <reaction evidence="1">
        <text>Hydrolysis of terminal non-reducing alpha-L-rhamnose residues in alpha-L-rhamnosides.</text>
        <dbReference type="EC" id="3.2.1.40"/>
    </reaction>
</comment>
<dbReference type="InterPro" id="IPR012341">
    <property type="entry name" value="6hp_glycosidase-like_sf"/>
</dbReference>
<evidence type="ECO:0000259" key="4">
    <source>
        <dbReference type="Pfam" id="PF05592"/>
    </source>
</evidence>
<dbReference type="EC" id="3.2.1.40" evidence="2"/>
<evidence type="ECO:0000313" key="9">
    <source>
        <dbReference type="Proteomes" id="UP000644756"/>
    </source>
</evidence>
<dbReference type="PIRSF" id="PIRSF010631">
    <property type="entry name" value="A-rhamnsds"/>
    <property type="match status" value="1"/>
</dbReference>
<dbReference type="Gene3D" id="2.60.120.260">
    <property type="entry name" value="Galactose-binding domain-like"/>
    <property type="match status" value="2"/>
</dbReference>
<dbReference type="AlphaFoldDB" id="A0A917CXI1"/>
<feature type="domain" description="Alpha-L-rhamnosidase six-hairpin glycosidase" evidence="6">
    <location>
        <begin position="437"/>
        <end position="773"/>
    </location>
</feature>
<protein>
    <recommendedName>
        <fullName evidence="2">alpha-L-rhamnosidase</fullName>
        <ecNumber evidence="2">3.2.1.40</ecNumber>
    </recommendedName>
</protein>
<dbReference type="Gene3D" id="1.50.10.10">
    <property type="match status" value="1"/>
</dbReference>
<dbReference type="Gene3D" id="2.60.40.10">
    <property type="entry name" value="Immunoglobulins"/>
    <property type="match status" value="1"/>
</dbReference>
<dbReference type="RefSeq" id="WP_188530595.1">
    <property type="nucleotide sequence ID" value="NZ_BMGR01000004.1"/>
</dbReference>
<dbReference type="GO" id="GO:0005975">
    <property type="term" value="P:carbohydrate metabolic process"/>
    <property type="evidence" value="ECO:0007669"/>
    <property type="project" value="InterPro"/>
</dbReference>
<dbReference type="InterPro" id="IPR035398">
    <property type="entry name" value="Bac_rhamnosid_C"/>
</dbReference>
<feature type="domain" description="Alpha-L-rhamnosidase concanavalin-like" evidence="4">
    <location>
        <begin position="324"/>
        <end position="412"/>
    </location>
</feature>
<dbReference type="InterPro" id="IPR035396">
    <property type="entry name" value="Bac_rhamnosid6H"/>
</dbReference>
<gene>
    <name evidence="8" type="ORF">GCM10010916_16800</name>
</gene>
<dbReference type="InterPro" id="IPR013783">
    <property type="entry name" value="Ig-like_fold"/>
</dbReference>
<reference evidence="8" key="2">
    <citation type="submission" date="2020-09" db="EMBL/GenBank/DDBJ databases">
        <authorList>
            <person name="Sun Q."/>
            <person name="Zhou Y."/>
        </authorList>
    </citation>
    <scope>NUCLEOTIDE SEQUENCE</scope>
    <source>
        <strain evidence="8">CGMCC 1.12987</strain>
    </source>
</reference>
<dbReference type="InterPro" id="IPR013737">
    <property type="entry name" value="Bac_rhamnosid_N"/>
</dbReference>
<accession>A0A917CXI1</accession>
<evidence type="ECO:0000256" key="1">
    <source>
        <dbReference type="ARBA" id="ARBA00001445"/>
    </source>
</evidence>
<evidence type="ECO:0000259" key="5">
    <source>
        <dbReference type="Pfam" id="PF08531"/>
    </source>
</evidence>
<name>A0A917CXI1_9BACL</name>
<dbReference type="InterPro" id="IPR016007">
    <property type="entry name" value="Alpha_rhamnosid"/>
</dbReference>
<proteinExistence type="predicted"/>
<keyword evidence="9" id="KW-1185">Reference proteome</keyword>
<dbReference type="EMBL" id="BMGR01000004">
    <property type="protein sequence ID" value="GGG00197.1"/>
    <property type="molecule type" value="Genomic_DNA"/>
</dbReference>
<dbReference type="InterPro" id="IPR008928">
    <property type="entry name" value="6-hairpin_glycosidase_sf"/>
</dbReference>
<dbReference type="PANTHER" id="PTHR33307:SF11">
    <property type="entry name" value="ALPHA-L-RHAMNOSIDASE"/>
    <property type="match status" value="1"/>
</dbReference>